<sequence>MLPQDVASPEYLSYQQYLYFYSTLAIKNKAGTRSPTSFFHIEFKLIL</sequence>
<name>A0A917XZ16_9BACI</name>
<protein>
    <submittedName>
        <fullName evidence="1">Uncharacterized protein</fullName>
    </submittedName>
</protein>
<reference evidence="1" key="1">
    <citation type="journal article" date="2014" name="Int. J. Syst. Evol. Microbiol.">
        <title>Complete genome sequence of Corynebacterium casei LMG S-19264T (=DSM 44701T), isolated from a smear-ripened cheese.</title>
        <authorList>
            <consortium name="US DOE Joint Genome Institute (JGI-PGF)"/>
            <person name="Walter F."/>
            <person name="Albersmeier A."/>
            <person name="Kalinowski J."/>
            <person name="Ruckert C."/>
        </authorList>
    </citation>
    <scope>NUCLEOTIDE SEQUENCE</scope>
    <source>
        <strain evidence="1">JCM 17251</strain>
    </source>
</reference>
<evidence type="ECO:0000313" key="1">
    <source>
        <dbReference type="EMBL" id="GGN60446.1"/>
    </source>
</evidence>
<gene>
    <name evidence="1" type="ORF">GCM10007971_24500</name>
</gene>
<dbReference type="Proteomes" id="UP000624041">
    <property type="component" value="Unassembled WGS sequence"/>
</dbReference>
<evidence type="ECO:0000313" key="2">
    <source>
        <dbReference type="Proteomes" id="UP000624041"/>
    </source>
</evidence>
<comment type="caution">
    <text evidence="1">The sequence shown here is derived from an EMBL/GenBank/DDBJ whole genome shotgun (WGS) entry which is preliminary data.</text>
</comment>
<organism evidence="1 2">
    <name type="scientific">Oceanobacillus indicireducens</name>
    <dbReference type="NCBI Taxonomy" id="1004261"/>
    <lineage>
        <taxon>Bacteria</taxon>
        <taxon>Bacillati</taxon>
        <taxon>Bacillota</taxon>
        <taxon>Bacilli</taxon>
        <taxon>Bacillales</taxon>
        <taxon>Bacillaceae</taxon>
        <taxon>Oceanobacillus</taxon>
    </lineage>
</organism>
<accession>A0A917XZ16</accession>
<proteinExistence type="predicted"/>
<dbReference type="AlphaFoldDB" id="A0A917XZ16"/>
<reference evidence="1" key="2">
    <citation type="submission" date="2020-09" db="EMBL/GenBank/DDBJ databases">
        <authorList>
            <person name="Sun Q."/>
            <person name="Ohkuma M."/>
        </authorList>
    </citation>
    <scope>NUCLEOTIDE SEQUENCE</scope>
    <source>
        <strain evidence="1">JCM 17251</strain>
    </source>
</reference>
<keyword evidence="2" id="KW-1185">Reference proteome</keyword>
<dbReference type="EMBL" id="BMOS01000017">
    <property type="protein sequence ID" value="GGN60446.1"/>
    <property type="molecule type" value="Genomic_DNA"/>
</dbReference>